<proteinExistence type="inferred from homology"/>
<keyword evidence="4" id="KW-0274">FAD</keyword>
<dbReference type="Gene3D" id="3.50.50.60">
    <property type="entry name" value="FAD/NAD(P)-binding domain"/>
    <property type="match status" value="2"/>
</dbReference>
<dbReference type="GO" id="GO:0016491">
    <property type="term" value="F:oxidoreductase activity"/>
    <property type="evidence" value="ECO:0007669"/>
    <property type="project" value="InterPro"/>
</dbReference>
<comment type="cofactor">
    <cofactor evidence="1">
        <name>FAD</name>
        <dbReference type="ChEBI" id="CHEBI:57692"/>
    </cofactor>
</comment>
<evidence type="ECO:0000259" key="5">
    <source>
        <dbReference type="Pfam" id="PF07992"/>
    </source>
</evidence>
<accession>A0A5D0MM73</accession>
<dbReference type="InterPro" id="IPR050260">
    <property type="entry name" value="FAD-bd_OxRdtase"/>
</dbReference>
<evidence type="ECO:0000256" key="3">
    <source>
        <dbReference type="ARBA" id="ARBA00022630"/>
    </source>
</evidence>
<dbReference type="EMBL" id="VSIV01000283">
    <property type="protein sequence ID" value="TYB32703.1"/>
    <property type="molecule type" value="Genomic_DNA"/>
</dbReference>
<dbReference type="Proteomes" id="UP000323337">
    <property type="component" value="Unassembled WGS sequence"/>
</dbReference>
<reference evidence="6 7" key="1">
    <citation type="submission" date="2019-08" db="EMBL/GenBank/DDBJ databases">
        <title>Genomic characterization of a novel candidate phylum (ARYD3) from a high temperature, high salinity tertiary oil reservoir in north central Oklahoma, USA.</title>
        <authorList>
            <person name="Youssef N.H."/>
            <person name="Yadav A."/>
            <person name="Elshahed M.S."/>
        </authorList>
    </citation>
    <scope>NUCLEOTIDE SEQUENCE [LARGE SCALE GENOMIC DNA]</scope>
    <source>
        <strain evidence="6">ARYD1</strain>
    </source>
</reference>
<dbReference type="PANTHER" id="PTHR43429:SF3">
    <property type="entry name" value="NITRITE REDUCTASE [NAD(P)H]"/>
    <property type="match status" value="1"/>
</dbReference>
<evidence type="ECO:0000313" key="6">
    <source>
        <dbReference type="EMBL" id="TYB32703.1"/>
    </source>
</evidence>
<dbReference type="RefSeq" id="WP_303701776.1">
    <property type="nucleotide sequence ID" value="NZ_VSIV01000283.1"/>
</dbReference>
<dbReference type="PRINTS" id="PR00411">
    <property type="entry name" value="PNDRDTASEI"/>
</dbReference>
<evidence type="ECO:0000256" key="4">
    <source>
        <dbReference type="ARBA" id="ARBA00022827"/>
    </source>
</evidence>
<dbReference type="Pfam" id="PF07992">
    <property type="entry name" value="Pyr_redox_2"/>
    <property type="match status" value="1"/>
</dbReference>
<feature type="domain" description="FAD/NAD(P)-binding" evidence="5">
    <location>
        <begin position="2"/>
        <end position="294"/>
    </location>
</feature>
<protein>
    <submittedName>
        <fullName evidence="6">NAD(P)/FAD-dependent oxidoreductase</fullName>
    </submittedName>
</protein>
<dbReference type="Gene3D" id="3.30.390.30">
    <property type="match status" value="1"/>
</dbReference>
<comment type="similarity">
    <text evidence="2">Belongs to the FAD-dependent oxidoreductase family.</text>
</comment>
<evidence type="ECO:0000313" key="7">
    <source>
        <dbReference type="Proteomes" id="UP000323337"/>
    </source>
</evidence>
<dbReference type="PRINTS" id="PR00368">
    <property type="entry name" value="FADPNR"/>
</dbReference>
<evidence type="ECO:0000256" key="2">
    <source>
        <dbReference type="ARBA" id="ARBA00006442"/>
    </source>
</evidence>
<evidence type="ECO:0000256" key="1">
    <source>
        <dbReference type="ARBA" id="ARBA00001974"/>
    </source>
</evidence>
<dbReference type="PANTHER" id="PTHR43429">
    <property type="entry name" value="PYRIDINE NUCLEOTIDE-DISULFIDE OXIDOREDUCTASE DOMAIN-CONTAINING"/>
    <property type="match status" value="1"/>
</dbReference>
<dbReference type="InterPro" id="IPR016156">
    <property type="entry name" value="FAD/NAD-linked_Rdtase_dimer_sf"/>
</dbReference>
<organism evidence="6 7">
    <name type="scientific">Flexistipes sinusarabici</name>
    <dbReference type="NCBI Taxonomy" id="2352"/>
    <lineage>
        <taxon>Bacteria</taxon>
        <taxon>Pseudomonadati</taxon>
        <taxon>Deferribacterota</taxon>
        <taxon>Deferribacteres</taxon>
        <taxon>Deferribacterales</taxon>
        <taxon>Flexistipitaceae</taxon>
        <taxon>Flexistipes</taxon>
    </lineage>
</organism>
<comment type="caution">
    <text evidence="6">The sequence shown here is derived from an EMBL/GenBank/DDBJ whole genome shotgun (WGS) entry which is preliminary data.</text>
</comment>
<dbReference type="InterPro" id="IPR036188">
    <property type="entry name" value="FAD/NAD-bd_sf"/>
</dbReference>
<name>A0A5D0MM73_FLESI</name>
<dbReference type="SUPFAM" id="SSF51905">
    <property type="entry name" value="FAD/NAD(P)-binding domain"/>
    <property type="match status" value="2"/>
</dbReference>
<dbReference type="InterPro" id="IPR023753">
    <property type="entry name" value="FAD/NAD-binding_dom"/>
</dbReference>
<sequence>MEVVTVGCGMAAAEFATTLREYGFRENITMISNEPFIPYSPCSMPFFVSGEPLETVFWKRKDFFDKYNIKAILDDAVASIDTDGQVISTAKGRNIYYDKMLYAPGSRSFFPQEEWLETYGVFGFKNLTDIVSIDEYIRKENVKNALVFGGGFIGVDAALSLWKRGLNVTLVHRNNRVLSQMTDVEGGIFATERLREKTDINIKLKSVVKDIFSSDGKIKGAVLDDGTYLDIDLLIITIGVRPNSEILGVEGGIKVDNSLKFNDNIYAAGDVASTKHLITGEHGIYATYPNARVQARSAVYNILFNKNLFRGSINTNVLKKHIDFPIISAGVFEGEEFTYQNKNIFRKIYMKDNKINGYILVGDTIISGFVYNLYITQKEIGNQINKYLGLKKGKAYYIYALSS</sequence>
<dbReference type="AlphaFoldDB" id="A0A5D0MM73"/>
<keyword evidence="3" id="KW-0285">Flavoprotein</keyword>
<gene>
    <name evidence="6" type="ORF">FXF49_10140</name>
</gene>